<protein>
    <recommendedName>
        <fullName evidence="7">MAPEG family protein</fullName>
    </recommendedName>
</protein>
<dbReference type="OrthoDB" id="410651at2759"/>
<keyword evidence="3 5" id="KW-1133">Transmembrane helix</keyword>
<dbReference type="GO" id="GO:0006691">
    <property type="term" value="P:leukotriene metabolic process"/>
    <property type="evidence" value="ECO:0007669"/>
    <property type="project" value="UniProtKB-ARBA"/>
</dbReference>
<name>A0A024ULB1_9STRA</name>
<dbReference type="GO" id="GO:0005635">
    <property type="term" value="C:nuclear envelope"/>
    <property type="evidence" value="ECO:0007669"/>
    <property type="project" value="TreeGrafter"/>
</dbReference>
<accession>A0A024ULB1</accession>
<dbReference type="Gene3D" id="1.20.120.550">
    <property type="entry name" value="Membrane associated eicosanoid/glutathione metabolism-like domain"/>
    <property type="match status" value="1"/>
</dbReference>
<evidence type="ECO:0000256" key="5">
    <source>
        <dbReference type="SAM" id="Phobius"/>
    </source>
</evidence>
<dbReference type="STRING" id="157072.A0A024ULB1"/>
<evidence type="ECO:0008006" key="7">
    <source>
        <dbReference type="Google" id="ProtNLM"/>
    </source>
</evidence>
<organism evidence="6">
    <name type="scientific">Aphanomyces invadans</name>
    <dbReference type="NCBI Taxonomy" id="157072"/>
    <lineage>
        <taxon>Eukaryota</taxon>
        <taxon>Sar</taxon>
        <taxon>Stramenopiles</taxon>
        <taxon>Oomycota</taxon>
        <taxon>Saprolegniomycetes</taxon>
        <taxon>Saprolegniales</taxon>
        <taxon>Verrucalvaceae</taxon>
        <taxon>Aphanomyces</taxon>
    </lineage>
</organism>
<comment type="subcellular location">
    <subcellularLocation>
        <location evidence="1">Membrane</location>
        <topology evidence="1">Multi-pass membrane protein</topology>
    </subcellularLocation>
</comment>
<evidence type="ECO:0000256" key="2">
    <source>
        <dbReference type="ARBA" id="ARBA00022692"/>
    </source>
</evidence>
<dbReference type="SUPFAM" id="SSF161084">
    <property type="entry name" value="MAPEG domain-like"/>
    <property type="match status" value="1"/>
</dbReference>
<dbReference type="Pfam" id="PF01124">
    <property type="entry name" value="MAPEG"/>
    <property type="match status" value="1"/>
</dbReference>
<dbReference type="GO" id="GO:0005783">
    <property type="term" value="C:endoplasmic reticulum"/>
    <property type="evidence" value="ECO:0007669"/>
    <property type="project" value="TreeGrafter"/>
</dbReference>
<dbReference type="InterPro" id="IPR050997">
    <property type="entry name" value="MAPEG"/>
</dbReference>
<feature type="transmembrane region" description="Helical" evidence="5">
    <location>
        <begin position="96"/>
        <end position="113"/>
    </location>
</feature>
<feature type="transmembrane region" description="Helical" evidence="5">
    <location>
        <begin position="149"/>
        <end position="169"/>
    </location>
</feature>
<dbReference type="GeneID" id="20078856"/>
<evidence type="ECO:0000256" key="1">
    <source>
        <dbReference type="ARBA" id="ARBA00004141"/>
    </source>
</evidence>
<gene>
    <name evidence="6" type="ORF">H310_01806</name>
</gene>
<dbReference type="PANTHER" id="PTHR10250">
    <property type="entry name" value="MICROSOMAL GLUTATHIONE S-TRANSFERASE"/>
    <property type="match status" value="1"/>
</dbReference>
<sequence>MRVLRITIVENAIIKLSLVRPTTFDNIMAFVPPTLQPEHGYVLLIPVLMAIVHIWAGFKVGAARSKYGIHYPQMYAETSDANFRAFNCVQRAHQNVIENLAIFFALLVSSSVYRPGWAAIAGLVRVFGFITYIHFYSTGVPEKRQLGTFGYLGLATSVGLTVEAAIRLLSA</sequence>
<dbReference type="GO" id="GO:0004602">
    <property type="term" value="F:glutathione peroxidase activity"/>
    <property type="evidence" value="ECO:0007669"/>
    <property type="project" value="TreeGrafter"/>
</dbReference>
<dbReference type="RefSeq" id="XP_008863334.1">
    <property type="nucleotide sequence ID" value="XM_008865112.1"/>
</dbReference>
<evidence type="ECO:0000313" key="6">
    <source>
        <dbReference type="EMBL" id="ETW07241.1"/>
    </source>
</evidence>
<proteinExistence type="predicted"/>
<dbReference type="PANTHER" id="PTHR10250:SF26">
    <property type="entry name" value="GLUTATHIONE S-TRANSFERASE 3, MITOCHONDRIAL"/>
    <property type="match status" value="1"/>
</dbReference>
<evidence type="ECO:0000256" key="3">
    <source>
        <dbReference type="ARBA" id="ARBA00022989"/>
    </source>
</evidence>
<feature type="transmembrane region" description="Helical" evidence="5">
    <location>
        <begin position="119"/>
        <end position="137"/>
    </location>
</feature>
<dbReference type="AlphaFoldDB" id="A0A024ULB1"/>
<keyword evidence="2 5" id="KW-0812">Transmembrane</keyword>
<evidence type="ECO:0000256" key="4">
    <source>
        <dbReference type="ARBA" id="ARBA00023136"/>
    </source>
</evidence>
<dbReference type="InterPro" id="IPR001129">
    <property type="entry name" value="Membr-assoc_MAPEG"/>
</dbReference>
<reference evidence="6" key="1">
    <citation type="submission" date="2013-12" db="EMBL/GenBank/DDBJ databases">
        <title>The Genome Sequence of Aphanomyces invadans NJM9701.</title>
        <authorList>
            <consortium name="The Broad Institute Genomics Platform"/>
            <person name="Russ C."/>
            <person name="Tyler B."/>
            <person name="van West P."/>
            <person name="Dieguez-Uribeondo J."/>
            <person name="Young S.K."/>
            <person name="Zeng Q."/>
            <person name="Gargeya S."/>
            <person name="Fitzgerald M."/>
            <person name="Abouelleil A."/>
            <person name="Alvarado L."/>
            <person name="Chapman S.B."/>
            <person name="Gainer-Dewar J."/>
            <person name="Goldberg J."/>
            <person name="Griggs A."/>
            <person name="Gujja S."/>
            <person name="Hansen M."/>
            <person name="Howarth C."/>
            <person name="Imamovic A."/>
            <person name="Ireland A."/>
            <person name="Larimer J."/>
            <person name="McCowan C."/>
            <person name="Murphy C."/>
            <person name="Pearson M."/>
            <person name="Poon T.W."/>
            <person name="Priest M."/>
            <person name="Roberts A."/>
            <person name="Saif S."/>
            <person name="Shea T."/>
            <person name="Sykes S."/>
            <person name="Wortman J."/>
            <person name="Nusbaum C."/>
            <person name="Birren B."/>
        </authorList>
    </citation>
    <scope>NUCLEOTIDE SEQUENCE [LARGE SCALE GENOMIC DNA]</scope>
    <source>
        <strain evidence="6">NJM9701</strain>
    </source>
</reference>
<keyword evidence="4 5" id="KW-0472">Membrane</keyword>
<dbReference type="EMBL" id="KI913954">
    <property type="protein sequence ID" value="ETW07241.1"/>
    <property type="molecule type" value="Genomic_DNA"/>
</dbReference>
<dbReference type="VEuPathDB" id="FungiDB:H310_01806"/>
<feature type="transmembrane region" description="Helical" evidence="5">
    <location>
        <begin position="40"/>
        <end position="58"/>
    </location>
</feature>
<dbReference type="GO" id="GO:0004364">
    <property type="term" value="F:glutathione transferase activity"/>
    <property type="evidence" value="ECO:0007669"/>
    <property type="project" value="TreeGrafter"/>
</dbReference>
<dbReference type="eggNOG" id="ENOG502S4E5">
    <property type="taxonomic scope" value="Eukaryota"/>
</dbReference>
<dbReference type="InterPro" id="IPR023352">
    <property type="entry name" value="MAPEG-like_dom_sf"/>
</dbReference>
<dbReference type="GO" id="GO:0016020">
    <property type="term" value="C:membrane"/>
    <property type="evidence" value="ECO:0007669"/>
    <property type="project" value="UniProtKB-SubCell"/>
</dbReference>